<evidence type="ECO:0000256" key="5">
    <source>
        <dbReference type="ARBA" id="ARBA00023014"/>
    </source>
</evidence>
<keyword evidence="3" id="KW-0479">Metal-binding</keyword>
<evidence type="ECO:0000313" key="7">
    <source>
        <dbReference type="EMBL" id="AMM40856.1"/>
    </source>
</evidence>
<keyword evidence="8" id="KW-1185">Reference proteome</keyword>
<dbReference type="SFLD" id="SFLDG01103">
    <property type="entry name" value="Uncharacterised_Radical_SAM_Su"/>
    <property type="match status" value="1"/>
</dbReference>
<evidence type="ECO:0000313" key="8">
    <source>
        <dbReference type="Proteomes" id="UP000070560"/>
    </source>
</evidence>
<dbReference type="InterPro" id="IPR007197">
    <property type="entry name" value="rSAM"/>
</dbReference>
<dbReference type="GO" id="GO:0051536">
    <property type="term" value="F:iron-sulfur cluster binding"/>
    <property type="evidence" value="ECO:0007669"/>
    <property type="project" value="UniProtKB-KW"/>
</dbReference>
<evidence type="ECO:0000256" key="4">
    <source>
        <dbReference type="ARBA" id="ARBA00023004"/>
    </source>
</evidence>
<keyword evidence="4" id="KW-0408">Iron</keyword>
<dbReference type="InterPro" id="IPR024032">
    <property type="entry name" value="rSAM_paired_HxsC"/>
</dbReference>
<feature type="domain" description="Radical SAM core" evidence="6">
    <location>
        <begin position="97"/>
        <end position="325"/>
    </location>
</feature>
<dbReference type="Proteomes" id="UP000070560">
    <property type="component" value="Chromosome"/>
</dbReference>
<dbReference type="PANTHER" id="PTHR11228">
    <property type="entry name" value="RADICAL SAM DOMAIN PROTEIN"/>
    <property type="match status" value="1"/>
</dbReference>
<dbReference type="SFLD" id="SFLDG01067">
    <property type="entry name" value="SPASM/twitch_domain_containing"/>
    <property type="match status" value="1"/>
</dbReference>
<keyword evidence="5" id="KW-0411">Iron-sulfur</keyword>
<dbReference type="GO" id="GO:0046872">
    <property type="term" value="F:metal ion binding"/>
    <property type="evidence" value="ECO:0007669"/>
    <property type="project" value="UniProtKB-KW"/>
</dbReference>
<keyword evidence="2" id="KW-0949">S-adenosyl-L-methionine</keyword>
<dbReference type="SUPFAM" id="SSF102114">
    <property type="entry name" value="Radical SAM enzymes"/>
    <property type="match status" value="1"/>
</dbReference>
<dbReference type="EMBL" id="CP013015">
    <property type="protein sequence ID" value="AMM40856.1"/>
    <property type="molecule type" value="Genomic_DNA"/>
</dbReference>
<sequence>MVKVFQGIPINIKHPIIGRITKEKKSLLQRVNTILVTHEFRGLNFGYSVIITSQEKFHRSFFNKLRVICGVSNEDILKLNEGDVVLIEPDGKINIIWDVKSNQNCILATEECNCRCLMCPQPPKKDLDKDKKYRLNLKLLKLLDPNKTFHICITGGEPTLLGDRFFQLVELCKNRFPKANLTILTNGRKFSDFKFAKKLVGIAHPKLLICISLHADTDTEHDYIAGAKGAFSDTIRGIRNLALFRQKLEIRIVIHKLNYKRLPQISNFIYRNFPFVLHIAFMGLEITGLARKNFKKIWIDPYEYREELQSAVLFLNRRALNVSIYNLPLCLIPQKIWRFTCRSISNWKNDYLPKCNYCVKKNECCGIFTTSGKFQSPNIKPIQSR</sequence>
<protein>
    <submittedName>
        <fullName evidence="7">Radical SAM protein</fullName>
    </submittedName>
</protein>
<dbReference type="AlphaFoldDB" id="A0A7U4QK55"/>
<evidence type="ECO:0000259" key="6">
    <source>
        <dbReference type="PROSITE" id="PS51918"/>
    </source>
</evidence>
<name>A0A7U4QK55_DESA2</name>
<accession>A0A7U4QK55</accession>
<evidence type="ECO:0000256" key="2">
    <source>
        <dbReference type="ARBA" id="ARBA00022691"/>
    </source>
</evidence>
<gene>
    <name evidence="7" type="ORF">HS1_001052</name>
</gene>
<dbReference type="InterPro" id="IPR050377">
    <property type="entry name" value="Radical_SAM_PqqE_MftC-like"/>
</dbReference>
<dbReference type="InterPro" id="IPR058240">
    <property type="entry name" value="rSAM_sf"/>
</dbReference>
<dbReference type="SFLD" id="SFLDS00029">
    <property type="entry name" value="Radical_SAM"/>
    <property type="match status" value="1"/>
</dbReference>
<dbReference type="PROSITE" id="PS51918">
    <property type="entry name" value="RADICAL_SAM"/>
    <property type="match status" value="1"/>
</dbReference>
<dbReference type="CDD" id="cd01335">
    <property type="entry name" value="Radical_SAM"/>
    <property type="match status" value="1"/>
</dbReference>
<dbReference type="Gene3D" id="3.20.20.70">
    <property type="entry name" value="Aldolase class I"/>
    <property type="match status" value="1"/>
</dbReference>
<dbReference type="PANTHER" id="PTHR11228:SF34">
    <property type="entry name" value="TUNGSTEN-CONTAINING ALDEHYDE FERREDOXIN OXIDOREDUCTASE COFACTOR MODIFYING PROTEIN"/>
    <property type="match status" value="1"/>
</dbReference>
<organism evidence="7 8">
    <name type="scientific">Desulfofervidus auxilii</name>
    <dbReference type="NCBI Taxonomy" id="1621989"/>
    <lineage>
        <taxon>Bacteria</taxon>
        <taxon>Pseudomonadati</taxon>
        <taxon>Thermodesulfobacteriota</taxon>
        <taxon>Candidatus Desulfofervidia</taxon>
        <taxon>Candidatus Desulfofervidales</taxon>
        <taxon>Candidatus Desulfofervidaceae</taxon>
        <taxon>Candidatus Desulfofervidus</taxon>
    </lineage>
</organism>
<dbReference type="GO" id="GO:0003824">
    <property type="term" value="F:catalytic activity"/>
    <property type="evidence" value="ECO:0007669"/>
    <property type="project" value="InterPro"/>
</dbReference>
<dbReference type="KEGG" id="daw:HS1_001052"/>
<comment type="cofactor">
    <cofactor evidence="1">
        <name>[4Fe-4S] cluster</name>
        <dbReference type="ChEBI" id="CHEBI:49883"/>
    </cofactor>
</comment>
<dbReference type="InterPro" id="IPR013785">
    <property type="entry name" value="Aldolase_TIM"/>
</dbReference>
<reference evidence="7 8" key="1">
    <citation type="submission" date="2015-10" db="EMBL/GenBank/DDBJ databases">
        <title>Candidatus Desulfofervidus auxilii, a hydrogenotrophic sulfate-reducing bacterium involved in the thermophilic anaerobic oxidation of methane.</title>
        <authorList>
            <person name="Krukenberg V."/>
            <person name="Richter M."/>
            <person name="Wegener G."/>
        </authorList>
    </citation>
    <scope>NUCLEOTIDE SEQUENCE [LARGE SCALE GENOMIC DNA]</scope>
    <source>
        <strain evidence="7 8">HS1</strain>
    </source>
</reference>
<dbReference type="NCBIfam" id="TIGR03977">
    <property type="entry name" value="rSAM_pair_HxsC"/>
    <property type="match status" value="1"/>
</dbReference>
<proteinExistence type="predicted"/>
<evidence type="ECO:0000256" key="1">
    <source>
        <dbReference type="ARBA" id="ARBA00001966"/>
    </source>
</evidence>
<evidence type="ECO:0000256" key="3">
    <source>
        <dbReference type="ARBA" id="ARBA00022723"/>
    </source>
</evidence>
<dbReference type="Pfam" id="PF04055">
    <property type="entry name" value="Radical_SAM"/>
    <property type="match status" value="1"/>
</dbReference>